<evidence type="ECO:0000313" key="1">
    <source>
        <dbReference type="EMBL" id="SHK35551.1"/>
    </source>
</evidence>
<dbReference type="Proteomes" id="UP000183975">
    <property type="component" value="Unassembled WGS sequence"/>
</dbReference>
<organism evidence="1 2">
    <name type="scientific">Anaerotignum lactatifermentans DSM 14214</name>
    <dbReference type="NCBI Taxonomy" id="1121323"/>
    <lineage>
        <taxon>Bacteria</taxon>
        <taxon>Bacillati</taxon>
        <taxon>Bacillota</taxon>
        <taxon>Clostridia</taxon>
        <taxon>Lachnospirales</taxon>
        <taxon>Anaerotignaceae</taxon>
        <taxon>Anaerotignum</taxon>
    </lineage>
</organism>
<reference evidence="1 2" key="1">
    <citation type="submission" date="2016-11" db="EMBL/GenBank/DDBJ databases">
        <authorList>
            <person name="Jaros S."/>
            <person name="Januszkiewicz K."/>
            <person name="Wedrychowicz H."/>
        </authorList>
    </citation>
    <scope>NUCLEOTIDE SEQUENCE [LARGE SCALE GENOMIC DNA]</scope>
    <source>
        <strain evidence="1 2">DSM 14214</strain>
    </source>
</reference>
<accession>A0A1M6RSS0</accession>
<dbReference type="AlphaFoldDB" id="A0A1M6RSS0"/>
<gene>
    <name evidence="1" type="ORF">SAMN02745138_01593</name>
</gene>
<evidence type="ECO:0000313" key="2">
    <source>
        <dbReference type="Proteomes" id="UP000183975"/>
    </source>
</evidence>
<keyword evidence="2" id="KW-1185">Reference proteome</keyword>
<proteinExistence type="predicted"/>
<protein>
    <submittedName>
        <fullName evidence="1">Uncharacterized protein</fullName>
    </submittedName>
</protein>
<name>A0A1M6RSS0_9FIRM</name>
<sequence length="48" mass="5531">MLRQATQNLITALYPRLSHEDELQGESNSISNHDVMYRGWNTPKNITS</sequence>
<dbReference type="EMBL" id="FRAH01000024">
    <property type="protein sequence ID" value="SHK35551.1"/>
    <property type="molecule type" value="Genomic_DNA"/>
</dbReference>